<evidence type="ECO:0000313" key="2">
    <source>
        <dbReference type="Proteomes" id="UP001482186"/>
    </source>
</evidence>
<comment type="caution">
    <text evidence="1">The sequence shown here is derived from an EMBL/GenBank/DDBJ whole genome shotgun (WGS) entry which is preliminary data.</text>
</comment>
<dbReference type="Proteomes" id="UP001482186">
    <property type="component" value="Unassembled WGS sequence"/>
</dbReference>
<proteinExistence type="predicted"/>
<dbReference type="InterPro" id="IPR038148">
    <property type="entry name" value="Tn1545/Tn916_Xis"/>
</dbReference>
<accession>A0ABV1ED06</accession>
<evidence type="ECO:0000313" key="1">
    <source>
        <dbReference type="EMBL" id="MEQ2452463.1"/>
    </source>
</evidence>
<protein>
    <submittedName>
        <fullName evidence="1">Excisionase</fullName>
    </submittedName>
</protein>
<sequence>MNGKLAEADKALKKSSQTIPVWKKYLLTIEEAASYFGIGEKRLRQLAAENAGAEYIMEIGTQIRIKRPEFETYLSTAYVV</sequence>
<dbReference type="Pfam" id="PF09035">
    <property type="entry name" value="Tn916-Xis"/>
    <property type="match status" value="1"/>
</dbReference>
<dbReference type="InterPro" id="IPR010093">
    <property type="entry name" value="SinI_DNA-bd"/>
</dbReference>
<organism evidence="1 2">
    <name type="scientific">Coprococcus ammoniilyticus</name>
    <dbReference type="NCBI Taxonomy" id="2981785"/>
    <lineage>
        <taxon>Bacteria</taxon>
        <taxon>Bacillati</taxon>
        <taxon>Bacillota</taxon>
        <taxon>Clostridia</taxon>
        <taxon>Lachnospirales</taxon>
        <taxon>Lachnospiraceae</taxon>
        <taxon>Coprococcus</taxon>
    </lineage>
</organism>
<dbReference type="InterPro" id="IPR015122">
    <property type="entry name" value="Tn916-Xis"/>
</dbReference>
<gene>
    <name evidence="1" type="ORF">AAAT04_00180</name>
</gene>
<dbReference type="NCBIfam" id="TIGR01764">
    <property type="entry name" value="excise"/>
    <property type="match status" value="1"/>
</dbReference>
<name>A0ABV1ED06_9FIRM</name>
<reference evidence="1 2" key="1">
    <citation type="submission" date="2024-04" db="EMBL/GenBank/DDBJ databases">
        <title>Human intestinal bacterial collection.</title>
        <authorList>
            <person name="Pauvert C."/>
            <person name="Hitch T.C.A."/>
            <person name="Clavel T."/>
        </authorList>
    </citation>
    <scope>NUCLEOTIDE SEQUENCE [LARGE SCALE GENOMIC DNA]</scope>
    <source>
        <strain evidence="1 2">CLA-AA-H141</strain>
    </source>
</reference>
<dbReference type="EMBL" id="JBBNFM010000001">
    <property type="protein sequence ID" value="MEQ2452463.1"/>
    <property type="molecule type" value="Genomic_DNA"/>
</dbReference>
<dbReference type="Gene3D" id="3.90.105.50">
    <property type="match status" value="1"/>
</dbReference>
<keyword evidence="2" id="KW-1185">Reference proteome</keyword>